<dbReference type="InterPro" id="IPR001394">
    <property type="entry name" value="Peptidase_C19_UCH"/>
</dbReference>
<dbReference type="PRINTS" id="PR00450">
    <property type="entry name" value="RECOVERIN"/>
</dbReference>
<protein>
    <recommendedName>
        <fullName evidence="2">ubiquitinyl hydrolase 1</fullName>
        <ecNumber evidence="2">3.4.19.12</ecNumber>
    </recommendedName>
</protein>
<dbReference type="GO" id="GO:0016579">
    <property type="term" value="P:protein deubiquitination"/>
    <property type="evidence" value="ECO:0007669"/>
    <property type="project" value="InterPro"/>
</dbReference>
<dbReference type="GO" id="GO:0005794">
    <property type="term" value="C:Golgi apparatus"/>
    <property type="evidence" value="ECO:0007669"/>
    <property type="project" value="TreeGrafter"/>
</dbReference>
<reference evidence="6" key="2">
    <citation type="submission" date="2020-05" db="UniProtKB">
        <authorList>
            <consortium name="EnsemblMetazoa"/>
        </authorList>
    </citation>
    <scope>IDENTIFICATION</scope>
    <source>
        <strain evidence="6">IAEA</strain>
    </source>
</reference>
<evidence type="ECO:0000259" key="4">
    <source>
        <dbReference type="PROSITE" id="PS50235"/>
    </source>
</evidence>
<dbReference type="PROSITE" id="PS00973">
    <property type="entry name" value="USP_2"/>
    <property type="match status" value="1"/>
</dbReference>
<dbReference type="PROSITE" id="PS51283">
    <property type="entry name" value="DUSP"/>
    <property type="match status" value="1"/>
</dbReference>
<sequence>MLLSLLLFPIVSEAEFRRLKDAFKKSAGVGRLYLSRNAFQQDVLCEGVPANVTDLLYTACGGTSKGISFKDLLCGLVLITRGTEEEKTKFLWNLYCNDSGSYILKTDFCKAINLHPYESASLFAQADRINFEQFEAWILRNRNSTVLAKWLLSDSCISLTSELETPTFYQSLAGVTHLEEKDIGDLEKEFWRLKNSSPTGQLDLQLIGPLLSPPIPKNALLGLFNSFDENWDGHIDFKELCCGVSAACRGPSVERTRFCFKIFDVDRDGVLNCKETLQMINVLLFVAKENRNDDMYKDVNREEALKDITNFTVKKSGHQPQTEINEEQNSANDFNVSLTAEDFMMWNVESNLKLLQPFLDLIFEVCHIVFGLWPQCRHMECDIVRGWLEREEKRKYRVGQFWYLVSRDWWLNWLQYTSNTTNYCDYCKRSNAGQRGSNFNCGIDEALVCDESFNTNSMESVGDQIIIADNCSLGSASSGISTGRHLGSRPGPIDNMSLVTPNHYKNVRTLTGEGGHLKKDCPLVQNHDFELVPKSLWKALNRWYGDNLPLPRQVIQPPNSPDVELELYPLHLRILLHQNIPQNQSVNNWGSVSGGYGVMATSGGFAAISASSVLQPPKRYLAYTAAFSRLATVQQVGTFLCEQLRLRTEDIRLWHIPQGSLDNSAILLEEDGMMLKELLIKDNDQVLLEIRNKDQTWPEELGSLTLTQSGGNSIMNDRRLTRTSIMSVQVPGATGLHNLGNTCFMNAALQVLFNTQPLAQYFRQNMHVFELNTTNKLGTRGHLATRYGELLKEVWSATTRSVAPLKLRFCVTKHAPQFAGGGQHDSQELLEWFLDALHEDLNRVMDKPYSELRDSNGRPDKIVAAEAWAQHHARNQSIIIDLFYGQLKSKVSCLCCGRESVRFDPFSLLSLPLPVENYIYFEVLDGSIPTKYGLRLNSESKYFDVKRQLASYCHLNPNFMLICEVWNSQIRHVFSDDEKIRSSSAKELYVYQLPEESSDRSRSSSTLAVNIEKGLKDIQRNSVILTTQDFYPSLNMLTTTTNNNNNNINNNNINNASNVTYANNCTLTTTAINANDKHNVIPTLNVGDDGSLPIDTTAVTAITSITTKCYQNKLSNVPNTICIAADDEDEEDEDVQVSTKHSPNLSRSPEDVFVNCTLRKRISASKLLSKAEPTATTTTSIHSQENSLESCNDEAVVSADELCESFTRMSDCPCRLNVDDDGKQNYISHDLHPESVNYLPPINSIADVGNGAFSRVPSQHFKVGKYLVAVHRKITRQDSYFLSHHKTRPSIFGMPLIIPNLEGGTHKDLYCAVWLQVSRLLSPLPASTDQANHAADCDDSLGYDFPFSLRAVKCDGLTCALCSWSNFCRGCEIPCNNDYVLQGLLFSNSNWNTSNNSTPKLLTKYSDSMPNLEGKKTYDRDFVQSQSPVAKNNENFTIAIDWDPTALHLRYQCTLERLWIEHETVAVCPAVPQETVLRHRELQEIRVVTESVPEENELTESTNEQFSVERFTAQERRANINGNESASISDLIIEHGGQLSDVNNEQVNNIINLQNQTQLLDNCSNIVGRLNDPTTINRQVEDNQKIENGQEKVLDNVTAMMANSLQSNDEMGDTQTLTRRRRLISTSLTKTPIIDGAFEDFHQHKLKVGEDNFDPKYKLYAVVSHSGMLNGGHYVSYAANPNGNWYCYNDSSCREISSQPNIDPSSAYLLFYERKGLDYEPYLPNIEGKAIHNGGLSILDIDETENDLKKMCAIS</sequence>
<feature type="domain" description="EF-hand" evidence="3">
    <location>
        <begin position="251"/>
        <end position="286"/>
    </location>
</feature>
<dbReference type="Pfam" id="PF06337">
    <property type="entry name" value="DUSP"/>
    <property type="match status" value="1"/>
</dbReference>
<dbReference type="Gene3D" id="3.90.70.10">
    <property type="entry name" value="Cysteine proteinases"/>
    <property type="match status" value="2"/>
</dbReference>
<dbReference type="SMART" id="SM00054">
    <property type="entry name" value="EFh"/>
    <property type="match status" value="2"/>
</dbReference>
<proteinExistence type="predicted"/>
<dbReference type="STRING" id="7398.A0A1A9ZS87"/>
<dbReference type="SMART" id="SM00695">
    <property type="entry name" value="DUSP"/>
    <property type="match status" value="1"/>
</dbReference>
<feature type="domain" description="DUSP" evidence="5">
    <location>
        <begin position="375"/>
        <end position="555"/>
    </location>
</feature>
<dbReference type="FunFam" id="3.90.70.10:FF:000080">
    <property type="entry name" value="Ubiquitin carboxyl-terminal hydrolase 15"/>
    <property type="match status" value="1"/>
</dbReference>
<evidence type="ECO:0000256" key="1">
    <source>
        <dbReference type="ARBA" id="ARBA00000707"/>
    </source>
</evidence>
<dbReference type="Gene3D" id="3.30.2230.10">
    <property type="entry name" value="DUSP-like"/>
    <property type="match status" value="1"/>
</dbReference>
<dbReference type="GO" id="GO:0005509">
    <property type="term" value="F:calcium ion binding"/>
    <property type="evidence" value="ECO:0007669"/>
    <property type="project" value="InterPro"/>
</dbReference>
<feature type="domain" description="USP" evidence="4">
    <location>
        <begin position="734"/>
        <end position="1715"/>
    </location>
</feature>
<feature type="domain" description="EF-hand" evidence="3">
    <location>
        <begin position="215"/>
        <end position="250"/>
    </location>
</feature>
<dbReference type="PROSITE" id="PS50222">
    <property type="entry name" value="EF_HAND_2"/>
    <property type="match status" value="2"/>
</dbReference>
<dbReference type="VEuPathDB" id="VectorBase:GPAI023374"/>
<dbReference type="InterPro" id="IPR011992">
    <property type="entry name" value="EF-hand-dom_pair"/>
</dbReference>
<keyword evidence="7" id="KW-1185">Reference proteome</keyword>
<dbReference type="PANTHER" id="PTHR21646:SF76">
    <property type="entry name" value="UBIQUITIN CARBOXYL-TERMINAL HYDROLASE 32"/>
    <property type="match status" value="1"/>
</dbReference>
<dbReference type="GO" id="GO:0004843">
    <property type="term" value="F:cysteine-type deubiquitinase activity"/>
    <property type="evidence" value="ECO:0007669"/>
    <property type="project" value="UniProtKB-EC"/>
</dbReference>
<accession>A0A1A9ZS87</accession>
<dbReference type="Pfam" id="PF00443">
    <property type="entry name" value="UCH"/>
    <property type="match status" value="1"/>
</dbReference>
<dbReference type="SUPFAM" id="SSF47473">
    <property type="entry name" value="EF-hand"/>
    <property type="match status" value="2"/>
</dbReference>
<dbReference type="InterPro" id="IPR035927">
    <property type="entry name" value="DUSP-like_sf"/>
</dbReference>
<dbReference type="Proteomes" id="UP000092445">
    <property type="component" value="Unassembled WGS sequence"/>
</dbReference>
<evidence type="ECO:0000313" key="7">
    <source>
        <dbReference type="Proteomes" id="UP000092445"/>
    </source>
</evidence>
<dbReference type="PROSITE" id="PS00972">
    <property type="entry name" value="USP_1"/>
    <property type="match status" value="1"/>
</dbReference>
<dbReference type="PANTHER" id="PTHR21646">
    <property type="entry name" value="UBIQUITIN CARBOXYL-TERMINAL HYDROLASE"/>
    <property type="match status" value="1"/>
</dbReference>
<dbReference type="Gene3D" id="3.10.20.90">
    <property type="entry name" value="Phosphatidylinositol 3-kinase Catalytic Subunit, Chain A, domain 1"/>
    <property type="match status" value="1"/>
</dbReference>
<dbReference type="Gene3D" id="1.10.238.10">
    <property type="entry name" value="EF-hand"/>
    <property type="match status" value="2"/>
</dbReference>
<dbReference type="PROSITE" id="PS50235">
    <property type="entry name" value="USP_3"/>
    <property type="match status" value="1"/>
</dbReference>
<evidence type="ECO:0000259" key="5">
    <source>
        <dbReference type="PROSITE" id="PS51283"/>
    </source>
</evidence>
<evidence type="ECO:0000259" key="3">
    <source>
        <dbReference type="PROSITE" id="PS50222"/>
    </source>
</evidence>
<dbReference type="InterPro" id="IPR057368">
    <property type="entry name" value="USP32_N"/>
</dbReference>
<dbReference type="InterPro" id="IPR018200">
    <property type="entry name" value="USP_CS"/>
</dbReference>
<name>A0A1A9ZS87_GLOPL</name>
<dbReference type="SUPFAM" id="SSF143791">
    <property type="entry name" value="DUSP-like"/>
    <property type="match status" value="1"/>
</dbReference>
<dbReference type="CDD" id="cd00051">
    <property type="entry name" value="EFh"/>
    <property type="match status" value="1"/>
</dbReference>
<dbReference type="FunFam" id="3.10.20.90:FF:000218">
    <property type="entry name" value="Ubiquitin carboxyl-terminal hydrolase 32"/>
    <property type="match status" value="1"/>
</dbReference>
<dbReference type="InterPro" id="IPR028889">
    <property type="entry name" value="USP"/>
</dbReference>
<reference evidence="7" key="1">
    <citation type="submission" date="2014-03" db="EMBL/GenBank/DDBJ databases">
        <authorList>
            <person name="Aksoy S."/>
            <person name="Warren W."/>
            <person name="Wilson R.K."/>
        </authorList>
    </citation>
    <scope>NUCLEOTIDE SEQUENCE [LARGE SCALE GENOMIC DNA]</scope>
    <source>
        <strain evidence="7">IAEA</strain>
    </source>
</reference>
<dbReference type="EnsemblMetazoa" id="GPAI023374-RA">
    <property type="protein sequence ID" value="GPAI023374-PA"/>
    <property type="gene ID" value="GPAI023374"/>
</dbReference>
<dbReference type="EC" id="3.4.19.12" evidence="2"/>
<dbReference type="InterPro" id="IPR006615">
    <property type="entry name" value="Pept_C19_DUSP"/>
</dbReference>
<evidence type="ECO:0000313" key="6">
    <source>
        <dbReference type="EnsemblMetazoa" id="GPAI023374-PA"/>
    </source>
</evidence>
<dbReference type="Pfam" id="PF25265">
    <property type="entry name" value="USP32_N"/>
    <property type="match status" value="1"/>
</dbReference>
<evidence type="ECO:0000256" key="2">
    <source>
        <dbReference type="ARBA" id="ARBA00012759"/>
    </source>
</evidence>
<dbReference type="SUPFAM" id="SSF54001">
    <property type="entry name" value="Cysteine proteinases"/>
    <property type="match status" value="2"/>
</dbReference>
<dbReference type="InterPro" id="IPR038765">
    <property type="entry name" value="Papain-like_cys_pep_sf"/>
</dbReference>
<organism evidence="6 7">
    <name type="scientific">Glossina pallidipes</name>
    <name type="common">Tsetse fly</name>
    <dbReference type="NCBI Taxonomy" id="7398"/>
    <lineage>
        <taxon>Eukaryota</taxon>
        <taxon>Metazoa</taxon>
        <taxon>Ecdysozoa</taxon>
        <taxon>Arthropoda</taxon>
        <taxon>Hexapoda</taxon>
        <taxon>Insecta</taxon>
        <taxon>Pterygota</taxon>
        <taxon>Neoptera</taxon>
        <taxon>Endopterygota</taxon>
        <taxon>Diptera</taxon>
        <taxon>Brachycera</taxon>
        <taxon>Muscomorpha</taxon>
        <taxon>Hippoboscoidea</taxon>
        <taxon>Glossinidae</taxon>
        <taxon>Glossina</taxon>
    </lineage>
</organism>
<dbReference type="InterPro" id="IPR002048">
    <property type="entry name" value="EF_hand_dom"/>
</dbReference>
<dbReference type="InterPro" id="IPR050185">
    <property type="entry name" value="Ub_carboxyl-term_hydrolase"/>
</dbReference>
<comment type="catalytic activity">
    <reaction evidence="1">
        <text>Thiol-dependent hydrolysis of ester, thioester, amide, peptide and isopeptide bonds formed by the C-terminal Gly of ubiquitin (a 76-residue protein attached to proteins as an intracellular targeting signal).</text>
        <dbReference type="EC" id="3.4.19.12"/>
    </reaction>
</comment>